<evidence type="ECO:0000259" key="4">
    <source>
        <dbReference type="Pfam" id="PF13202"/>
    </source>
</evidence>
<dbReference type="Proteomes" id="UP000078406">
    <property type="component" value="Unassembled WGS sequence"/>
</dbReference>
<sequence>MKNAPIKSLLAIASLAIWSSAANANELTTPIVETNQSQCFGVRNTLTSCPSSSDATFGQDAQYQGNTPSYTKNSNGTVSDNVTGLMWTQSTDLNGDGKIDAQDKLSYDDALDYVASLNHGGYSDWRLPSIKDLYSLILFDGQDPSGVNQPGTVKMIPFLDARYFDMNAGDVHSGERLIDSQFVSSTKYVSTTMNKDETVFGVNFIDGRIKGYGIASPRGGDKTFYVLAVRGNPDYGLNKFVDNNNGTITDSATSLIWQQSDSKSEMDFPQALAYCENLELASRSDWRLPSVKELQSIVDYTRSPATTNSAAIDPIFNTTVITSEANRKDYANYWSSTTHENMRHGGHGAYVAFGSSLGYMRNAWIDVHGAGSQRSDPKTGDASQYPTGHGPQGDAIRIDNMVRCVAGGGVEFVQQPTIAKRPVESYQNGGTNASMSSKGKQNMAGSSNGHFSRMDRNGDGKISRLEAKGKLAKDFSRFDRNNDGYLTEGEIPVRK</sequence>
<feature type="signal peptide" evidence="2">
    <location>
        <begin position="1"/>
        <end position="24"/>
    </location>
</feature>
<keyword evidence="2" id="KW-0732">Signal</keyword>
<feature type="region of interest" description="Disordered" evidence="1">
    <location>
        <begin position="424"/>
        <end position="462"/>
    </location>
</feature>
<reference evidence="5 6" key="1">
    <citation type="journal article" date="2016" name="Syst. Appl. Microbiol.">
        <title>Vibrio bivalvicida sp. nov., a novel larval pathogen for bivalve molluscs reared in a hatchery.</title>
        <authorList>
            <person name="Dubert J."/>
            <person name="Romalde J.L."/>
            <person name="Prado S."/>
            <person name="Barja J.L."/>
        </authorList>
    </citation>
    <scope>NUCLEOTIDE SEQUENCE [LARGE SCALE GENOMIC DNA]</scope>
    <source>
        <strain evidence="5 6">605</strain>
    </source>
</reference>
<dbReference type="InterPro" id="IPR011460">
    <property type="entry name" value="Lcl_C"/>
</dbReference>
<evidence type="ECO:0000256" key="2">
    <source>
        <dbReference type="SAM" id="SignalP"/>
    </source>
</evidence>
<dbReference type="PANTHER" id="PTHR35812">
    <property type="entry name" value="LIPOPROTEIN"/>
    <property type="match status" value="1"/>
</dbReference>
<dbReference type="PANTHER" id="PTHR35812:SF1">
    <property type="entry name" value="LIPOPROTEIN"/>
    <property type="match status" value="1"/>
</dbReference>
<feature type="region of interest" description="Disordered" evidence="1">
    <location>
        <begin position="370"/>
        <end position="394"/>
    </location>
</feature>
<organism evidence="5 6">
    <name type="scientific">Vibrio bivalvicida</name>
    <dbReference type="NCBI Taxonomy" id="1276888"/>
    <lineage>
        <taxon>Bacteria</taxon>
        <taxon>Pseudomonadati</taxon>
        <taxon>Pseudomonadota</taxon>
        <taxon>Gammaproteobacteria</taxon>
        <taxon>Vibrionales</taxon>
        <taxon>Vibrionaceae</taxon>
        <taxon>Vibrio</taxon>
        <taxon>Vibrio oreintalis group</taxon>
    </lineage>
</organism>
<dbReference type="Gene3D" id="1.10.238.10">
    <property type="entry name" value="EF-hand"/>
    <property type="match status" value="1"/>
</dbReference>
<feature type="domain" description="EF-hand" evidence="4">
    <location>
        <begin position="451"/>
        <end position="466"/>
    </location>
</feature>
<proteinExistence type="predicted"/>
<dbReference type="InterPro" id="IPR011992">
    <property type="entry name" value="EF-hand-dom_pair"/>
</dbReference>
<dbReference type="InterPro" id="IPR002048">
    <property type="entry name" value="EF_hand_dom"/>
</dbReference>
<evidence type="ECO:0000259" key="3">
    <source>
        <dbReference type="Pfam" id="PF07603"/>
    </source>
</evidence>
<dbReference type="RefSeq" id="WP_054961013.1">
    <property type="nucleotide sequence ID" value="NZ_LLEI02000021.1"/>
</dbReference>
<name>A0A177Y311_9VIBR</name>
<dbReference type="SUPFAM" id="SSF47473">
    <property type="entry name" value="EF-hand"/>
    <property type="match status" value="1"/>
</dbReference>
<evidence type="ECO:0000256" key="1">
    <source>
        <dbReference type="SAM" id="MobiDB-lite"/>
    </source>
</evidence>
<dbReference type="Pfam" id="PF13202">
    <property type="entry name" value="EF-hand_5"/>
    <property type="match status" value="2"/>
</dbReference>
<feature type="domain" description="Lcl C-terminal" evidence="3">
    <location>
        <begin position="76"/>
        <end position="230"/>
    </location>
</feature>
<feature type="chain" id="PRO_5008079427" description="EF-hand domain-containing protein" evidence="2">
    <location>
        <begin position="25"/>
        <end position="495"/>
    </location>
</feature>
<dbReference type="Pfam" id="PF07603">
    <property type="entry name" value="Lcl_C"/>
    <property type="match status" value="2"/>
</dbReference>
<feature type="domain" description="Lcl C-terminal" evidence="3">
    <location>
        <begin position="246"/>
        <end position="354"/>
    </location>
</feature>
<protein>
    <recommendedName>
        <fullName evidence="7">EF-hand domain-containing protein</fullName>
    </recommendedName>
</protein>
<dbReference type="AlphaFoldDB" id="A0A177Y311"/>
<comment type="caution">
    <text evidence="5">The sequence shown here is derived from an EMBL/GenBank/DDBJ whole genome shotgun (WGS) entry which is preliminary data.</text>
</comment>
<evidence type="ECO:0000313" key="5">
    <source>
        <dbReference type="EMBL" id="OAJ94986.1"/>
    </source>
</evidence>
<gene>
    <name evidence="5" type="ORF">APB76_06795</name>
</gene>
<dbReference type="EMBL" id="LLEI02000021">
    <property type="protein sequence ID" value="OAJ94986.1"/>
    <property type="molecule type" value="Genomic_DNA"/>
</dbReference>
<feature type="domain" description="EF-hand" evidence="4">
    <location>
        <begin position="473"/>
        <end position="490"/>
    </location>
</feature>
<evidence type="ECO:0000313" key="6">
    <source>
        <dbReference type="Proteomes" id="UP000078406"/>
    </source>
</evidence>
<feature type="compositionally biased region" description="Polar residues" evidence="1">
    <location>
        <begin position="425"/>
        <end position="450"/>
    </location>
</feature>
<dbReference type="GO" id="GO:0005509">
    <property type="term" value="F:calcium ion binding"/>
    <property type="evidence" value="ECO:0007669"/>
    <property type="project" value="InterPro"/>
</dbReference>
<evidence type="ECO:0008006" key="7">
    <source>
        <dbReference type="Google" id="ProtNLM"/>
    </source>
</evidence>
<accession>A0A177Y311</accession>
<feature type="compositionally biased region" description="Basic and acidic residues" evidence="1">
    <location>
        <begin position="452"/>
        <end position="462"/>
    </location>
</feature>